<accession>A0A2K8UDL4</accession>
<evidence type="ECO:0000256" key="5">
    <source>
        <dbReference type="ARBA" id="ARBA00023274"/>
    </source>
</evidence>
<dbReference type="GO" id="GO:0003735">
    <property type="term" value="F:structural constituent of ribosome"/>
    <property type="evidence" value="ECO:0007669"/>
    <property type="project" value="UniProtKB-UniRule"/>
</dbReference>
<dbReference type="Gene3D" id="2.40.50.140">
    <property type="entry name" value="Nucleic acid-binding proteins"/>
    <property type="match status" value="1"/>
</dbReference>
<keyword evidence="5 6" id="KW-0687">Ribonucleoprotein</keyword>
<dbReference type="PANTHER" id="PTHR10744">
    <property type="entry name" value="40S RIBOSOMAL PROTEIN S11 FAMILY MEMBER"/>
    <property type="match status" value="1"/>
</dbReference>
<keyword evidence="9" id="KW-1185">Reference proteome</keyword>
<evidence type="ECO:0000256" key="7">
    <source>
        <dbReference type="RuleBase" id="RU003872"/>
    </source>
</evidence>
<dbReference type="Pfam" id="PF00366">
    <property type="entry name" value="Ribosomal_S17"/>
    <property type="match status" value="1"/>
</dbReference>
<dbReference type="KEGG" id="tsy:THSYN_23715"/>
<name>A0A2K8UDL4_9GAMM</name>
<dbReference type="HAMAP" id="MF_01345_B">
    <property type="entry name" value="Ribosomal_uS17_B"/>
    <property type="match status" value="1"/>
</dbReference>
<keyword evidence="4 6" id="KW-0689">Ribosomal protein</keyword>
<keyword evidence="2 6" id="KW-0699">rRNA-binding</keyword>
<dbReference type="NCBIfam" id="TIGR03635">
    <property type="entry name" value="uS17_bact"/>
    <property type="match status" value="1"/>
</dbReference>
<evidence type="ECO:0000313" key="9">
    <source>
        <dbReference type="Proteomes" id="UP000232638"/>
    </source>
</evidence>
<dbReference type="PROSITE" id="PS00056">
    <property type="entry name" value="RIBOSOMAL_S17"/>
    <property type="match status" value="1"/>
</dbReference>
<evidence type="ECO:0000256" key="4">
    <source>
        <dbReference type="ARBA" id="ARBA00022980"/>
    </source>
</evidence>
<protein>
    <recommendedName>
        <fullName evidence="6">Small ribosomal subunit protein uS17</fullName>
    </recommendedName>
</protein>
<evidence type="ECO:0000313" key="8">
    <source>
        <dbReference type="EMBL" id="AUB83662.1"/>
    </source>
</evidence>
<dbReference type="CDD" id="cd00364">
    <property type="entry name" value="Ribosomal_uS17"/>
    <property type="match status" value="1"/>
</dbReference>
<dbReference type="InterPro" id="IPR019984">
    <property type="entry name" value="Ribosomal_uS17_bact/chlr"/>
</dbReference>
<sequence>MSDENQINRTLSGRVVSSAMDKTVTVLIERRVKHPLYGKFLTRSTKIHAHDEANACGEGDLVRVEQCRPLSKTKSWRLLEIVEKAR</sequence>
<dbReference type="Proteomes" id="UP000232638">
    <property type="component" value="Chromosome"/>
</dbReference>
<dbReference type="PRINTS" id="PR00973">
    <property type="entry name" value="RIBOSOMALS17"/>
</dbReference>
<dbReference type="OrthoDB" id="9811714at2"/>
<dbReference type="GO" id="GO:0019843">
    <property type="term" value="F:rRNA binding"/>
    <property type="evidence" value="ECO:0007669"/>
    <property type="project" value="UniProtKB-UniRule"/>
</dbReference>
<comment type="similarity">
    <text evidence="1 6 7">Belongs to the universal ribosomal protein uS17 family.</text>
</comment>
<reference evidence="8 9" key="1">
    <citation type="submission" date="2017-03" db="EMBL/GenBank/DDBJ databases">
        <title>Complete genome sequence of Candidatus 'Thiodictyon syntrophicum' sp. nov. strain Cad16T, a photolithoautotroph purple sulfur bacterium isolated from an alpine meromictic lake.</title>
        <authorList>
            <person name="Luedin S.M."/>
            <person name="Pothier J.F."/>
            <person name="Danza F."/>
            <person name="Storelli N."/>
            <person name="Wittwer M."/>
            <person name="Tonolla M."/>
        </authorList>
    </citation>
    <scope>NUCLEOTIDE SEQUENCE [LARGE SCALE GENOMIC DNA]</scope>
    <source>
        <strain evidence="8 9">Cad16T</strain>
    </source>
</reference>
<dbReference type="GO" id="GO:0006412">
    <property type="term" value="P:translation"/>
    <property type="evidence" value="ECO:0007669"/>
    <property type="project" value="UniProtKB-UniRule"/>
</dbReference>
<dbReference type="SUPFAM" id="SSF50249">
    <property type="entry name" value="Nucleic acid-binding proteins"/>
    <property type="match status" value="1"/>
</dbReference>
<dbReference type="InterPro" id="IPR012340">
    <property type="entry name" value="NA-bd_OB-fold"/>
</dbReference>
<comment type="subunit">
    <text evidence="6">Part of the 30S ribosomal subunit.</text>
</comment>
<dbReference type="GO" id="GO:0022627">
    <property type="term" value="C:cytosolic small ribosomal subunit"/>
    <property type="evidence" value="ECO:0007669"/>
    <property type="project" value="UniProtKB-UniRule"/>
</dbReference>
<dbReference type="InterPro" id="IPR000266">
    <property type="entry name" value="Ribosomal_uS17"/>
</dbReference>
<dbReference type="PANTHER" id="PTHR10744:SF1">
    <property type="entry name" value="SMALL RIBOSOMAL SUBUNIT PROTEIN US17M"/>
    <property type="match status" value="1"/>
</dbReference>
<proteinExistence type="inferred from homology"/>
<dbReference type="RefSeq" id="WP_100921343.1">
    <property type="nucleotide sequence ID" value="NZ_CP020370.1"/>
</dbReference>
<evidence type="ECO:0000256" key="6">
    <source>
        <dbReference type="HAMAP-Rule" id="MF_01345"/>
    </source>
</evidence>
<dbReference type="EMBL" id="CP020370">
    <property type="protein sequence ID" value="AUB83662.1"/>
    <property type="molecule type" value="Genomic_DNA"/>
</dbReference>
<dbReference type="NCBIfam" id="NF004123">
    <property type="entry name" value="PRK05610.1"/>
    <property type="match status" value="1"/>
</dbReference>
<keyword evidence="3 6" id="KW-0694">RNA-binding</keyword>
<gene>
    <name evidence="6" type="primary">rpsQ</name>
    <name evidence="8" type="ORF">THSYN_23715</name>
</gene>
<dbReference type="InterPro" id="IPR019979">
    <property type="entry name" value="Ribosomal_uS17_CS"/>
</dbReference>
<evidence type="ECO:0000256" key="3">
    <source>
        <dbReference type="ARBA" id="ARBA00022884"/>
    </source>
</evidence>
<evidence type="ECO:0000256" key="1">
    <source>
        <dbReference type="ARBA" id="ARBA00010254"/>
    </source>
</evidence>
<evidence type="ECO:0000256" key="2">
    <source>
        <dbReference type="ARBA" id="ARBA00022730"/>
    </source>
</evidence>
<comment type="function">
    <text evidence="6">One of the primary rRNA binding proteins, it binds specifically to the 5'-end of 16S ribosomal RNA.</text>
</comment>
<dbReference type="AlphaFoldDB" id="A0A2K8UDL4"/>
<organism evidence="8 9">
    <name type="scientific">Candidatus Thiodictyon syntrophicum</name>
    <dbReference type="NCBI Taxonomy" id="1166950"/>
    <lineage>
        <taxon>Bacteria</taxon>
        <taxon>Pseudomonadati</taxon>
        <taxon>Pseudomonadota</taxon>
        <taxon>Gammaproteobacteria</taxon>
        <taxon>Chromatiales</taxon>
        <taxon>Chromatiaceae</taxon>
        <taxon>Thiodictyon</taxon>
    </lineage>
</organism>